<keyword evidence="1" id="KW-0677">Repeat</keyword>
<dbReference type="InterPro" id="IPR031778">
    <property type="entry name" value="Sortilin_N"/>
</dbReference>
<gene>
    <name evidence="3" type="ORF">UABAM_05860</name>
</gene>
<dbReference type="OrthoDB" id="290345at2"/>
<sequence length="762" mass="83434">MFNIKSHKEFLFFLTTTTLVILLSINFVQRAEKRHENHVSHLEEDYEEGDEKDSKPTDWFIKQRMGTNRDQFNFAAFRKAKDQANQLVKSASSRATWEFVGPTNIGGRICDVEMDPTNANVAYFAAASGGIFKTTDQGQNWFPIFDNEMTLNTGDICLAPSDSNIIYVGTGEVNPGGGSITYPGLGVFKSTDAGKTWTHTGLDKTQCIGRVKVHPTNPDIVYVAATGALYGESEDRGVYRSKDGGKNWERVLFVSPKTGCVDLAMNPKNPNVLYAAMWERIRKPGYQKYGGPQSAIYRSQDGGETWQKLENGLPKSNDNTGRIGIDICQSQPDVLYACFATTSGDHLGVFKTTNAGDSWKQTNDGTLYGGVGTYAWWFSNIRVDPNNPQVVFFLGFNFYRTQNGGNSWQNVGYDMHVDHHALYIHPLDSNVCLAGNDGGVYLSTNGGSRWKKSQNLPITQFYSLAVDPKDANRILAGAQDNGVNFIATGSKSGWKGVIGGDGLDVAFDPTNSSYAYGESQYGAFRASSNGGRSFGWGGSGISGNKGWKCPIAVDPTNGHVYFGSDRIYRSTSHGSYFSSISPKLTNGDERDPFGTVTSIAVSASDNDYIYAGTDDGNIWISKDHGKNWKSIAKNLPKEWVTSVAVHPTNAEIAYATISGYRWDKHLSHVFKTTNAGESWEAISTNLPEAPVNGIVVSPDAKTLYVASDVGVFMSKDQGQNWQVVGKGLPNIVIHELDYHQATNTLFAATFGRGIYKIDVSSN</sequence>
<reference evidence="3 4" key="1">
    <citation type="submission" date="2019-08" db="EMBL/GenBank/DDBJ databases">
        <title>Complete genome sequence of Candidatus Uab amorphum.</title>
        <authorList>
            <person name="Shiratori T."/>
            <person name="Suzuki S."/>
            <person name="Kakizawa Y."/>
            <person name="Ishida K."/>
        </authorList>
    </citation>
    <scope>NUCLEOTIDE SEQUENCE [LARGE SCALE GENOMIC DNA]</scope>
    <source>
        <strain evidence="3 4">SRT547</strain>
    </source>
</reference>
<dbReference type="PANTHER" id="PTHR12106">
    <property type="entry name" value="SORTILIN RELATED"/>
    <property type="match status" value="1"/>
</dbReference>
<dbReference type="KEGG" id="uam:UABAM_05860"/>
<feature type="domain" description="Sortilin N-terminal" evidence="2">
    <location>
        <begin position="187"/>
        <end position="312"/>
    </location>
</feature>
<dbReference type="Pfam" id="PF15902">
    <property type="entry name" value="Sortilin-Vps10"/>
    <property type="match status" value="2"/>
</dbReference>
<evidence type="ECO:0000256" key="1">
    <source>
        <dbReference type="ARBA" id="ARBA00022737"/>
    </source>
</evidence>
<dbReference type="SUPFAM" id="SSF110296">
    <property type="entry name" value="Oligoxyloglucan reducing end-specific cellobiohydrolase"/>
    <property type="match status" value="3"/>
</dbReference>
<keyword evidence="4" id="KW-1185">Reference proteome</keyword>
<proteinExistence type="predicted"/>
<protein>
    <recommendedName>
        <fullName evidence="2">Sortilin N-terminal domain-containing protein</fullName>
    </recommendedName>
</protein>
<dbReference type="InterPro" id="IPR015943">
    <property type="entry name" value="WD40/YVTN_repeat-like_dom_sf"/>
</dbReference>
<feature type="domain" description="Sortilin N-terminal" evidence="2">
    <location>
        <begin position="566"/>
        <end position="685"/>
    </location>
</feature>
<dbReference type="Proteomes" id="UP000326354">
    <property type="component" value="Chromosome"/>
</dbReference>
<dbReference type="AlphaFoldDB" id="A0A5S9F6J5"/>
<evidence type="ECO:0000313" key="3">
    <source>
        <dbReference type="EMBL" id="BBM87451.1"/>
    </source>
</evidence>
<dbReference type="PANTHER" id="PTHR12106:SF27">
    <property type="entry name" value="SORTILIN-RELATED RECEPTOR"/>
    <property type="match status" value="1"/>
</dbReference>
<dbReference type="CDD" id="cd15482">
    <property type="entry name" value="Sialidase_non-viral"/>
    <property type="match status" value="2"/>
</dbReference>
<accession>A0A5S9F6J5</accession>
<dbReference type="Gene3D" id="2.130.10.10">
    <property type="entry name" value="YVTN repeat-like/Quinoprotein amine dehydrogenase"/>
    <property type="match status" value="4"/>
</dbReference>
<evidence type="ECO:0000259" key="2">
    <source>
        <dbReference type="Pfam" id="PF15902"/>
    </source>
</evidence>
<evidence type="ECO:0000313" key="4">
    <source>
        <dbReference type="Proteomes" id="UP000326354"/>
    </source>
</evidence>
<dbReference type="EMBL" id="AP019860">
    <property type="protein sequence ID" value="BBM87451.1"/>
    <property type="molecule type" value="Genomic_DNA"/>
</dbReference>
<dbReference type="RefSeq" id="WP_151971469.1">
    <property type="nucleotide sequence ID" value="NZ_AP019860.1"/>
</dbReference>
<organism evidence="3 4">
    <name type="scientific">Uabimicrobium amorphum</name>
    <dbReference type="NCBI Taxonomy" id="2596890"/>
    <lineage>
        <taxon>Bacteria</taxon>
        <taxon>Pseudomonadati</taxon>
        <taxon>Planctomycetota</taxon>
        <taxon>Candidatus Uabimicrobiia</taxon>
        <taxon>Candidatus Uabimicrobiales</taxon>
        <taxon>Candidatus Uabimicrobiaceae</taxon>
        <taxon>Candidatus Uabimicrobium</taxon>
    </lineage>
</organism>
<name>A0A5S9F6J5_UABAM</name>
<dbReference type="InterPro" id="IPR050310">
    <property type="entry name" value="VPS10-sortilin"/>
</dbReference>